<dbReference type="Proteomes" id="UP000712600">
    <property type="component" value="Unassembled WGS sequence"/>
</dbReference>
<dbReference type="PANTHER" id="PTHR21058">
    <property type="entry name" value="6,7-DIMETHYL-8-RIBITYLLUMAZINE SYNTHASE DMRL SYNTHASE LUMAZINE SYNTHASE"/>
    <property type="match status" value="1"/>
</dbReference>
<dbReference type="GO" id="GO:0009349">
    <property type="term" value="C:riboflavin synthase complex"/>
    <property type="evidence" value="ECO:0007669"/>
    <property type="project" value="UniProtKB-UniRule"/>
</dbReference>
<dbReference type="GO" id="GO:0000906">
    <property type="term" value="F:6,7-dimethyl-8-ribityllumazine synthase activity"/>
    <property type="evidence" value="ECO:0007669"/>
    <property type="project" value="UniProtKB-EC"/>
</dbReference>
<evidence type="ECO:0000256" key="1">
    <source>
        <dbReference type="ARBA" id="ARBA00004917"/>
    </source>
</evidence>
<dbReference type="SUPFAM" id="SSF52121">
    <property type="entry name" value="Lumazine synthase"/>
    <property type="match status" value="1"/>
</dbReference>
<comment type="catalytic activity">
    <reaction evidence="6 7">
        <text>(2S)-2-hydroxy-3-oxobutyl phosphate + 5-amino-6-(D-ribitylamino)uracil = 6,7-dimethyl-8-(1-D-ribityl)lumazine + phosphate + 2 H2O + H(+)</text>
        <dbReference type="Rhea" id="RHEA:26152"/>
        <dbReference type="ChEBI" id="CHEBI:15377"/>
        <dbReference type="ChEBI" id="CHEBI:15378"/>
        <dbReference type="ChEBI" id="CHEBI:15934"/>
        <dbReference type="ChEBI" id="CHEBI:43474"/>
        <dbReference type="ChEBI" id="CHEBI:58201"/>
        <dbReference type="ChEBI" id="CHEBI:58830"/>
        <dbReference type="EC" id="2.5.1.78"/>
    </reaction>
</comment>
<dbReference type="Pfam" id="PF00885">
    <property type="entry name" value="DMRL_synthase"/>
    <property type="match status" value="1"/>
</dbReference>
<evidence type="ECO:0000313" key="9">
    <source>
        <dbReference type="Proteomes" id="UP000712600"/>
    </source>
</evidence>
<evidence type="ECO:0000256" key="5">
    <source>
        <dbReference type="ARBA" id="ARBA00022679"/>
    </source>
</evidence>
<evidence type="ECO:0000256" key="3">
    <source>
        <dbReference type="ARBA" id="ARBA00012664"/>
    </source>
</evidence>
<name>A0A8S9S086_BRACR</name>
<gene>
    <name evidence="8" type="ORF">F2Q69_00027244</name>
</gene>
<comment type="function">
    <text evidence="7">Catalyzes the formation of 6,7-dimethyl-8-ribityllumazine by condensation of 5-amino-6-(D-ribitylamino)uracil with 3,4-dihydroxy-2-butanone 4-phosphate. This is the penultimate step in the biosynthesis of riboflavin.</text>
</comment>
<evidence type="ECO:0000256" key="4">
    <source>
        <dbReference type="ARBA" id="ARBA00022619"/>
    </source>
</evidence>
<comment type="pathway">
    <text evidence="1 7">Cofactor biosynthesis; riboflavin biosynthesis; riboflavin from 2-hydroxy-3-oxobutyl phosphate and 5-amino-6-(D-ribitylamino)uracil: step 1/2.</text>
</comment>
<comment type="caution">
    <text evidence="8">The sequence shown here is derived from an EMBL/GenBank/DDBJ whole genome shotgun (WGS) entry which is preliminary data.</text>
</comment>
<dbReference type="InterPro" id="IPR002180">
    <property type="entry name" value="LS/RS"/>
</dbReference>
<evidence type="ECO:0000256" key="7">
    <source>
        <dbReference type="RuleBase" id="RU003795"/>
    </source>
</evidence>
<dbReference type="InterPro" id="IPR034964">
    <property type="entry name" value="LS"/>
</dbReference>
<organism evidence="8 9">
    <name type="scientific">Brassica cretica</name>
    <name type="common">Mustard</name>
    <dbReference type="NCBI Taxonomy" id="69181"/>
    <lineage>
        <taxon>Eukaryota</taxon>
        <taxon>Viridiplantae</taxon>
        <taxon>Streptophyta</taxon>
        <taxon>Embryophyta</taxon>
        <taxon>Tracheophyta</taxon>
        <taxon>Spermatophyta</taxon>
        <taxon>Magnoliopsida</taxon>
        <taxon>eudicotyledons</taxon>
        <taxon>Gunneridae</taxon>
        <taxon>Pentapetalae</taxon>
        <taxon>rosids</taxon>
        <taxon>malvids</taxon>
        <taxon>Brassicales</taxon>
        <taxon>Brassicaceae</taxon>
        <taxon>Brassiceae</taxon>
        <taxon>Brassica</taxon>
    </lineage>
</organism>
<dbReference type="Gene3D" id="3.40.50.960">
    <property type="entry name" value="Lumazine/riboflavin synthase"/>
    <property type="match status" value="1"/>
</dbReference>
<evidence type="ECO:0000256" key="6">
    <source>
        <dbReference type="ARBA" id="ARBA00048785"/>
    </source>
</evidence>
<dbReference type="EMBL" id="QGKX02000088">
    <property type="protein sequence ID" value="KAF3586038.1"/>
    <property type="molecule type" value="Genomic_DNA"/>
</dbReference>
<keyword evidence="4 7" id="KW-0686">Riboflavin biosynthesis</keyword>
<protein>
    <recommendedName>
        <fullName evidence="3 7">6,7-dimethyl-8-ribityllumazine synthase</fullName>
        <shortName evidence="7">DMRL synthase</shortName>
        <ecNumber evidence="3 7">2.5.1.78</ecNumber>
    </recommendedName>
</protein>
<dbReference type="GO" id="GO:0009231">
    <property type="term" value="P:riboflavin biosynthetic process"/>
    <property type="evidence" value="ECO:0007669"/>
    <property type="project" value="UniProtKB-KW"/>
</dbReference>
<dbReference type="AlphaFoldDB" id="A0A8S9S086"/>
<dbReference type="EC" id="2.5.1.78" evidence="3 7"/>
<reference evidence="8" key="1">
    <citation type="submission" date="2019-12" db="EMBL/GenBank/DDBJ databases">
        <title>Genome sequencing and annotation of Brassica cretica.</title>
        <authorList>
            <person name="Studholme D.J."/>
            <person name="Sarris P."/>
        </authorList>
    </citation>
    <scope>NUCLEOTIDE SEQUENCE</scope>
    <source>
        <strain evidence="8">PFS-109/04</strain>
        <tissue evidence="8">Leaf</tissue>
    </source>
</reference>
<sequence>MTLSLSWIKDFLSNKHSSSSNPKSDDEQSPAVTAEFCRLCIRRIRIFRRRKPSSIRCSSGNEDAAPSPSVVIDSDFDAKTFRKGFGHKEETLKLMKWIPITFEGDCIERHVCWYRILALCSRLPWRMISCKQLKLVRNFLFFQNQVIWVPSSFEIGVAAQKLGKSGKFHAVLCIGAVIRGDTIHYDDVANSAASGVLSAGINSESVLLMSSSLAFRLALQ</sequence>
<dbReference type="PANTHER" id="PTHR21058:SF0">
    <property type="entry name" value="6,7-DIMETHYL-8-RIBITYLLUMAZINE SYNTHASE"/>
    <property type="match status" value="1"/>
</dbReference>
<dbReference type="InterPro" id="IPR036467">
    <property type="entry name" value="LS/RS_sf"/>
</dbReference>
<accession>A0A8S9S086</accession>
<keyword evidence="5 7" id="KW-0808">Transferase</keyword>
<comment type="similarity">
    <text evidence="2 7">Belongs to the DMRL synthase family.</text>
</comment>
<evidence type="ECO:0000256" key="2">
    <source>
        <dbReference type="ARBA" id="ARBA00007424"/>
    </source>
</evidence>
<evidence type="ECO:0000313" key="8">
    <source>
        <dbReference type="EMBL" id="KAF3586038.1"/>
    </source>
</evidence>
<proteinExistence type="inferred from homology"/>